<organism evidence="2 3">
    <name type="scientific">Dunaliella salina</name>
    <name type="common">Green alga</name>
    <name type="synonym">Protococcus salinus</name>
    <dbReference type="NCBI Taxonomy" id="3046"/>
    <lineage>
        <taxon>Eukaryota</taxon>
        <taxon>Viridiplantae</taxon>
        <taxon>Chlorophyta</taxon>
        <taxon>core chlorophytes</taxon>
        <taxon>Chlorophyceae</taxon>
        <taxon>CS clade</taxon>
        <taxon>Chlamydomonadales</taxon>
        <taxon>Dunaliellaceae</taxon>
        <taxon>Dunaliella</taxon>
    </lineage>
</organism>
<feature type="compositionally biased region" description="Low complexity" evidence="1">
    <location>
        <begin position="586"/>
        <end position="597"/>
    </location>
</feature>
<feature type="compositionally biased region" description="Polar residues" evidence="1">
    <location>
        <begin position="253"/>
        <end position="265"/>
    </location>
</feature>
<accession>A0ABQ7GGG7</accession>
<dbReference type="EMBL" id="MU069796">
    <property type="protein sequence ID" value="KAF5833699.1"/>
    <property type="molecule type" value="Genomic_DNA"/>
</dbReference>
<feature type="compositionally biased region" description="Acidic residues" evidence="1">
    <location>
        <begin position="456"/>
        <end position="467"/>
    </location>
</feature>
<feature type="compositionally biased region" description="Polar residues" evidence="1">
    <location>
        <begin position="351"/>
        <end position="366"/>
    </location>
</feature>
<feature type="compositionally biased region" description="Gly residues" evidence="1">
    <location>
        <begin position="269"/>
        <end position="279"/>
    </location>
</feature>
<feature type="compositionally biased region" description="Pro residues" evidence="1">
    <location>
        <begin position="165"/>
        <end position="174"/>
    </location>
</feature>
<comment type="caution">
    <text evidence="2">The sequence shown here is derived from an EMBL/GenBank/DDBJ whole genome shotgun (WGS) entry which is preliminary data.</text>
</comment>
<name>A0ABQ7GGG7_DUNSA</name>
<evidence type="ECO:0000313" key="3">
    <source>
        <dbReference type="Proteomes" id="UP000815325"/>
    </source>
</evidence>
<proteinExistence type="predicted"/>
<feature type="region of interest" description="Disordered" evidence="1">
    <location>
        <begin position="246"/>
        <end position="606"/>
    </location>
</feature>
<feature type="compositionally biased region" description="Polar residues" evidence="1">
    <location>
        <begin position="299"/>
        <end position="328"/>
    </location>
</feature>
<sequence length="656" mass="69538">MAGKTKDVPAVIDFDSPDWDAKDGDVLEKQEVCGAMLDIVLSRAGEYITEASFSRRVLEQTVDSTIEAALCTVDTLFVARENEIAVTPISHMHASWEPEPEPVPCSVDTWLRAAIPESSAENNTFLMSEFLRSPSPAQLQPARSLDQSGPKRSVPEGAQAGTPVSAPPPPPASPPSHAQGKAGKAGRARRSSQQSPLEGGKVLSPEQAAAEDRLREELEIRKAQLAGRIVPMSAFNADSSQQLQWGADFRLQSPDSSALQQRQSPSTGKTGGKGRGSGGAQTKPPAERKLVNDFREAPSRSQPNALEVMNVNSGVTLRQGSQAKSGPQRQHHTMGMTREEFLRYAKEHARTASTPAASNTRPTQPISFPPITTANPPTAPNTGHGNRAARNSANAQSAMQHGLHNESSSSSVSDLNQPQSQQQPNQQPSQTVHLPPLPNIRGSSGATAQAAAQAEVEAEVAGPDDDAPFGGLPPQDKLTARFGSVFSQQQDFMHAQKSGRPGRIPGAVSHASMRSSFVDSEESDGSRPASSKGAVPRGVVQDPLSAYPDSPSRSEIAKPKTPNKDAPAKPPTPDPNPFLVTTSDWGSCSGSGRQQSGAALPASKPDLKALEAEVGRSMRLPRDRASQATIAAPVSPLKMAALQQQQQRPRSMTFAA</sequence>
<evidence type="ECO:0000313" key="2">
    <source>
        <dbReference type="EMBL" id="KAF5833699.1"/>
    </source>
</evidence>
<evidence type="ECO:0000256" key="1">
    <source>
        <dbReference type="SAM" id="MobiDB-lite"/>
    </source>
</evidence>
<feature type="compositionally biased region" description="Low complexity" evidence="1">
    <location>
        <begin position="407"/>
        <end position="430"/>
    </location>
</feature>
<feature type="compositionally biased region" description="Low complexity" evidence="1">
    <location>
        <begin position="369"/>
        <end position="398"/>
    </location>
</feature>
<feature type="compositionally biased region" description="Basic and acidic residues" evidence="1">
    <location>
        <begin position="337"/>
        <end position="350"/>
    </location>
</feature>
<reference evidence="2" key="1">
    <citation type="submission" date="2017-08" db="EMBL/GenBank/DDBJ databases">
        <authorList>
            <person name="Polle J.E."/>
            <person name="Barry K."/>
            <person name="Cushman J."/>
            <person name="Schmutz J."/>
            <person name="Tran D."/>
            <person name="Hathwaick L.T."/>
            <person name="Yim W.C."/>
            <person name="Jenkins J."/>
            <person name="Mckie-Krisberg Z.M."/>
            <person name="Prochnik S."/>
            <person name="Lindquist E."/>
            <person name="Dockter R.B."/>
            <person name="Adam C."/>
            <person name="Molina H."/>
            <person name="Bunkerborg J."/>
            <person name="Jin E."/>
            <person name="Buchheim M."/>
            <person name="Magnuson J."/>
        </authorList>
    </citation>
    <scope>NUCLEOTIDE SEQUENCE</scope>
    <source>
        <strain evidence="2">CCAP 19/18</strain>
    </source>
</reference>
<feature type="compositionally biased region" description="Basic and acidic residues" evidence="1">
    <location>
        <begin position="285"/>
        <end position="298"/>
    </location>
</feature>
<feature type="compositionally biased region" description="Basic and acidic residues" evidence="1">
    <location>
        <begin position="555"/>
        <end position="567"/>
    </location>
</feature>
<keyword evidence="3" id="KW-1185">Reference proteome</keyword>
<dbReference type="Proteomes" id="UP000815325">
    <property type="component" value="Unassembled WGS sequence"/>
</dbReference>
<gene>
    <name evidence="2" type="ORF">DUNSADRAFT_9932</name>
</gene>
<protein>
    <submittedName>
        <fullName evidence="2">Uncharacterized protein</fullName>
    </submittedName>
</protein>
<feature type="region of interest" description="Disordered" evidence="1">
    <location>
        <begin position="136"/>
        <end position="215"/>
    </location>
</feature>